<evidence type="ECO:0000256" key="1">
    <source>
        <dbReference type="SAM" id="MobiDB-lite"/>
    </source>
</evidence>
<evidence type="ECO:0000313" key="2">
    <source>
        <dbReference type="EMBL" id="WIV20030.1"/>
    </source>
</evidence>
<evidence type="ECO:0000313" key="3">
    <source>
        <dbReference type="Proteomes" id="UP001236415"/>
    </source>
</evidence>
<accession>A0ABY8X3M2</accession>
<gene>
    <name evidence="2" type="ORF">QPK24_04755</name>
</gene>
<keyword evidence="3" id="KW-1185">Reference proteome</keyword>
<reference evidence="2 3" key="1">
    <citation type="submission" date="2023-06" db="EMBL/GenBank/DDBJ databases">
        <title>Paenibacillus polygonum sp. nov., an endophytic bacterium, isolated from Polygonum lapathifolium L. in Nanji Wetland National Nature Reserve, South of Poyang Lake, Jiangxi Province, China.</title>
        <authorList>
            <person name="Yu Z."/>
        </authorList>
    </citation>
    <scope>NUCLEOTIDE SEQUENCE [LARGE SCALE GENOMIC DNA]</scope>
    <source>
        <strain evidence="2 3">C31</strain>
    </source>
</reference>
<protein>
    <submittedName>
        <fullName evidence="2">Uncharacterized protein</fullName>
    </submittedName>
</protein>
<sequence length="137" mass="15127">MDNRPKTSEADFAYDRYKTLNQETENMDMIPEDDLNYVNTYTEQTISLDEDTHPADAETAEQGIMQDLRPISAADDTWEADANTPNEELLRSSEPDLAAVPDADEIAKDSPIDPVSPDPDAMHGTDLINGVGNPDQT</sequence>
<proteinExistence type="predicted"/>
<dbReference type="EMBL" id="CP127162">
    <property type="protein sequence ID" value="WIV20030.1"/>
    <property type="molecule type" value="Genomic_DNA"/>
</dbReference>
<dbReference type="Proteomes" id="UP001236415">
    <property type="component" value="Chromosome"/>
</dbReference>
<feature type="region of interest" description="Disordered" evidence="1">
    <location>
        <begin position="82"/>
        <end position="137"/>
    </location>
</feature>
<organism evidence="2 3">
    <name type="scientific">Paenibacillus polygoni</name>
    <dbReference type="NCBI Taxonomy" id="3050112"/>
    <lineage>
        <taxon>Bacteria</taxon>
        <taxon>Bacillati</taxon>
        <taxon>Bacillota</taxon>
        <taxon>Bacilli</taxon>
        <taxon>Bacillales</taxon>
        <taxon>Paenibacillaceae</taxon>
        <taxon>Paenibacillus</taxon>
    </lineage>
</organism>
<dbReference type="RefSeq" id="WP_285746586.1">
    <property type="nucleotide sequence ID" value="NZ_CP127162.1"/>
</dbReference>
<name>A0ABY8X3M2_9BACL</name>